<feature type="transmembrane region" description="Helical" evidence="2">
    <location>
        <begin position="196"/>
        <end position="217"/>
    </location>
</feature>
<evidence type="ECO:0000313" key="3">
    <source>
        <dbReference type="EMBL" id="TEA15854.1"/>
    </source>
</evidence>
<feature type="region of interest" description="Disordered" evidence="1">
    <location>
        <begin position="468"/>
        <end position="493"/>
    </location>
</feature>
<evidence type="ECO:0000313" key="4">
    <source>
        <dbReference type="Proteomes" id="UP000295604"/>
    </source>
</evidence>
<gene>
    <name evidence="3" type="ORF">C8034_v001878</name>
</gene>
<dbReference type="AlphaFoldDB" id="A0A4R8TDM4"/>
<keyword evidence="4" id="KW-1185">Reference proteome</keyword>
<feature type="compositionally biased region" description="Polar residues" evidence="1">
    <location>
        <begin position="238"/>
        <end position="252"/>
    </location>
</feature>
<feature type="region of interest" description="Disordered" evidence="1">
    <location>
        <begin position="159"/>
        <end position="182"/>
    </location>
</feature>
<keyword evidence="2" id="KW-1133">Transmembrane helix</keyword>
<keyword evidence="2" id="KW-0472">Membrane</keyword>
<sequence>MEWGTCTPEEEEAAWAKIASNVPDPPLCIEQCKERFFELVVPEYDDSKFPQVCESLSKNSTRLWEVYCCDSVGCGVSNGNSGASQDPNANHIILECQKRGAATVQDPGPPPSKYSCPAIASPQDCQKAFMLTGYHTATETPDYIKSLYATESSITATSTMSTQISSRPATSSSGISTSTKSQEESFTAGLPIGARIAIGTSCGIALLAILAVIVCLWRRRTSRGYAQSTRSEIKHFTLPQTSSPNPFISPSASMHDGIQNPLTPPPRLKERRLLPMSGSPATSPASSSFSGSTMTTPVVGLHFPRSTTGCGTFPGTQVRSSTSPISPSSYSFAGEAIKAGSMTSSASNRTTATASNNSNNPSYSSPSSSPAHLRPVDASLSASNIGYPGPPPTRALPTPPPLSPRALAEARARKNSRYSSASTVTGAPEFPPRNPARGFVMGREARDLYDLTESYALETKGRDSWGSWTAGGGGAAATTTSRQKGPEVRLNSPVLEEADLARMAGTY</sequence>
<feature type="compositionally biased region" description="Low complexity" evidence="1">
    <location>
        <begin position="342"/>
        <end position="371"/>
    </location>
</feature>
<organism evidence="3 4">
    <name type="scientific">Colletotrichum sidae</name>
    <dbReference type="NCBI Taxonomy" id="1347389"/>
    <lineage>
        <taxon>Eukaryota</taxon>
        <taxon>Fungi</taxon>
        <taxon>Dikarya</taxon>
        <taxon>Ascomycota</taxon>
        <taxon>Pezizomycotina</taxon>
        <taxon>Sordariomycetes</taxon>
        <taxon>Hypocreomycetidae</taxon>
        <taxon>Glomerellales</taxon>
        <taxon>Glomerellaceae</taxon>
        <taxon>Colletotrichum</taxon>
        <taxon>Colletotrichum orbiculare species complex</taxon>
    </lineage>
</organism>
<dbReference type="EMBL" id="QAPF01000123">
    <property type="protein sequence ID" value="TEA15854.1"/>
    <property type="molecule type" value="Genomic_DNA"/>
</dbReference>
<feature type="compositionally biased region" description="Low complexity" evidence="1">
    <location>
        <begin position="165"/>
        <end position="180"/>
    </location>
</feature>
<name>A0A4R8TDM4_9PEZI</name>
<evidence type="ECO:0000256" key="1">
    <source>
        <dbReference type="SAM" id="MobiDB-lite"/>
    </source>
</evidence>
<protein>
    <submittedName>
        <fullName evidence="3">Uncharacterized protein</fullName>
    </submittedName>
</protein>
<feature type="region of interest" description="Disordered" evidence="1">
    <location>
        <begin position="342"/>
        <end position="435"/>
    </location>
</feature>
<evidence type="ECO:0000256" key="2">
    <source>
        <dbReference type="SAM" id="Phobius"/>
    </source>
</evidence>
<feature type="compositionally biased region" description="Low complexity" evidence="1">
    <location>
        <begin position="274"/>
        <end position="293"/>
    </location>
</feature>
<reference evidence="3 4" key="1">
    <citation type="submission" date="2018-11" db="EMBL/GenBank/DDBJ databases">
        <title>Genome sequence and assembly of Colletotrichum sidae.</title>
        <authorList>
            <person name="Gan P."/>
            <person name="Shirasu K."/>
        </authorList>
    </citation>
    <scope>NUCLEOTIDE SEQUENCE [LARGE SCALE GENOMIC DNA]</scope>
    <source>
        <strain evidence="3 4">CBS 518.97</strain>
    </source>
</reference>
<comment type="caution">
    <text evidence="3">The sequence shown here is derived from an EMBL/GenBank/DDBJ whole genome shotgun (WGS) entry which is preliminary data.</text>
</comment>
<feature type="region of interest" description="Disordered" evidence="1">
    <location>
        <begin position="236"/>
        <end position="293"/>
    </location>
</feature>
<accession>A0A4R8TDM4</accession>
<dbReference type="Proteomes" id="UP000295604">
    <property type="component" value="Unassembled WGS sequence"/>
</dbReference>
<feature type="compositionally biased region" description="Pro residues" evidence="1">
    <location>
        <begin position="388"/>
        <end position="403"/>
    </location>
</feature>
<keyword evidence="2" id="KW-0812">Transmembrane</keyword>
<proteinExistence type="predicted"/>